<feature type="chain" id="PRO_5047044282" evidence="1">
    <location>
        <begin position="39"/>
        <end position="133"/>
    </location>
</feature>
<feature type="signal peptide" evidence="1">
    <location>
        <begin position="1"/>
        <end position="38"/>
    </location>
</feature>
<comment type="caution">
    <text evidence="2">The sequence shown here is derived from an EMBL/GenBank/DDBJ whole genome shotgun (WGS) entry which is preliminary data.</text>
</comment>
<name>A0ABP9HR11_9ACTN</name>
<organism evidence="2 3">
    <name type="scientific">Yinghuangia aomiensis</name>
    <dbReference type="NCBI Taxonomy" id="676205"/>
    <lineage>
        <taxon>Bacteria</taxon>
        <taxon>Bacillati</taxon>
        <taxon>Actinomycetota</taxon>
        <taxon>Actinomycetes</taxon>
        <taxon>Kitasatosporales</taxon>
        <taxon>Streptomycetaceae</taxon>
        <taxon>Yinghuangia</taxon>
    </lineage>
</organism>
<evidence type="ECO:0000313" key="2">
    <source>
        <dbReference type="EMBL" id="GAA4976409.1"/>
    </source>
</evidence>
<proteinExistence type="predicted"/>
<accession>A0ABP9HR11</accession>
<dbReference type="Proteomes" id="UP001500466">
    <property type="component" value="Unassembled WGS sequence"/>
</dbReference>
<dbReference type="EMBL" id="BAABHS010000018">
    <property type="protein sequence ID" value="GAA4976409.1"/>
    <property type="molecule type" value="Genomic_DNA"/>
</dbReference>
<protein>
    <submittedName>
        <fullName evidence="2">Uncharacterized protein</fullName>
    </submittedName>
</protein>
<keyword evidence="3" id="KW-1185">Reference proteome</keyword>
<evidence type="ECO:0000256" key="1">
    <source>
        <dbReference type="SAM" id="SignalP"/>
    </source>
</evidence>
<gene>
    <name evidence="2" type="ORF">GCM10023205_49420</name>
</gene>
<dbReference type="RefSeq" id="WP_345677843.1">
    <property type="nucleotide sequence ID" value="NZ_BAABHS010000018.1"/>
</dbReference>
<sequence>MTHRTDFVAASLRPAVRVLAVALFVLAAVTGGAFPAHAERAAAPPPVAPFTGPIACPYHVSGPHEPQGGSGGCGGEVRVCQVSTVPPLPPVMDVPDGSFVPPWLVDPDGSGPALGAAPSAVFRNLHDLCVSRT</sequence>
<evidence type="ECO:0000313" key="3">
    <source>
        <dbReference type="Proteomes" id="UP001500466"/>
    </source>
</evidence>
<keyword evidence="1" id="KW-0732">Signal</keyword>
<reference evidence="3" key="1">
    <citation type="journal article" date="2019" name="Int. J. Syst. Evol. Microbiol.">
        <title>The Global Catalogue of Microorganisms (GCM) 10K type strain sequencing project: providing services to taxonomists for standard genome sequencing and annotation.</title>
        <authorList>
            <consortium name="The Broad Institute Genomics Platform"/>
            <consortium name="The Broad Institute Genome Sequencing Center for Infectious Disease"/>
            <person name="Wu L."/>
            <person name="Ma J."/>
        </authorList>
    </citation>
    <scope>NUCLEOTIDE SEQUENCE [LARGE SCALE GENOMIC DNA]</scope>
    <source>
        <strain evidence="3">JCM 17986</strain>
    </source>
</reference>